<accession>X1NAG3</accession>
<gene>
    <name evidence="1" type="ORF">S06H3_16244</name>
</gene>
<evidence type="ECO:0000313" key="1">
    <source>
        <dbReference type="EMBL" id="GAI15639.1"/>
    </source>
</evidence>
<dbReference type="EMBL" id="BARV01008028">
    <property type="protein sequence ID" value="GAI15639.1"/>
    <property type="molecule type" value="Genomic_DNA"/>
</dbReference>
<sequence>TVEHIGALHTNIHYETIWHPYFKTRSKIDPAFKSYRQGFFDMLMAAPDWVETYNCTGGGTLYLEPYLKCAHFKEWLGGSS</sequence>
<protein>
    <submittedName>
        <fullName evidence="1">Uncharacterized protein</fullName>
    </submittedName>
</protein>
<dbReference type="AlphaFoldDB" id="X1NAG3"/>
<feature type="non-terminal residue" evidence="1">
    <location>
        <position position="1"/>
    </location>
</feature>
<organism evidence="1">
    <name type="scientific">marine sediment metagenome</name>
    <dbReference type="NCBI Taxonomy" id="412755"/>
    <lineage>
        <taxon>unclassified sequences</taxon>
        <taxon>metagenomes</taxon>
        <taxon>ecological metagenomes</taxon>
    </lineage>
</organism>
<proteinExistence type="predicted"/>
<comment type="caution">
    <text evidence="1">The sequence shown here is derived from an EMBL/GenBank/DDBJ whole genome shotgun (WGS) entry which is preliminary data.</text>
</comment>
<name>X1NAG3_9ZZZZ</name>
<reference evidence="1" key="1">
    <citation type="journal article" date="2014" name="Front. Microbiol.">
        <title>High frequency of phylogenetically diverse reductive dehalogenase-homologous genes in deep subseafloor sedimentary metagenomes.</title>
        <authorList>
            <person name="Kawai M."/>
            <person name="Futagami T."/>
            <person name="Toyoda A."/>
            <person name="Takaki Y."/>
            <person name="Nishi S."/>
            <person name="Hori S."/>
            <person name="Arai W."/>
            <person name="Tsubouchi T."/>
            <person name="Morono Y."/>
            <person name="Uchiyama I."/>
            <person name="Ito T."/>
            <person name="Fujiyama A."/>
            <person name="Inagaki F."/>
            <person name="Takami H."/>
        </authorList>
    </citation>
    <scope>NUCLEOTIDE SEQUENCE</scope>
    <source>
        <strain evidence="1">Expedition CK06-06</strain>
    </source>
</reference>